<dbReference type="InterPro" id="IPR047992">
    <property type="entry name" value="BREX_PglZ"/>
</dbReference>
<feature type="domain" description="Alkaline phosphatase-like protein PglZ N-terminal" evidence="3">
    <location>
        <begin position="9"/>
        <end position="103"/>
    </location>
</feature>
<dbReference type="NCBIfam" id="NF033446">
    <property type="entry name" value="BREX_PglZ_2"/>
    <property type="match status" value="1"/>
</dbReference>
<dbReference type="Pfam" id="PF25861">
    <property type="entry name" value="PglZ_2nd"/>
    <property type="match status" value="1"/>
</dbReference>
<comment type="caution">
    <text evidence="5">The sequence shown here is derived from an EMBL/GenBank/DDBJ whole genome shotgun (WGS) entry which is preliminary data.</text>
</comment>
<feature type="region of interest" description="Disordered" evidence="1">
    <location>
        <begin position="763"/>
        <end position="787"/>
    </location>
</feature>
<dbReference type="InterPro" id="IPR058881">
    <property type="entry name" value="PglZ_2nd"/>
</dbReference>
<protein>
    <submittedName>
        <fullName evidence="5">BREX-2 system phosphatase PglZ</fullName>
    </submittedName>
</protein>
<evidence type="ECO:0000313" key="5">
    <source>
        <dbReference type="EMBL" id="MBF9127684.1"/>
    </source>
</evidence>
<dbReference type="EMBL" id="JADPUN010000036">
    <property type="protein sequence ID" value="MBF9127684.1"/>
    <property type="molecule type" value="Genomic_DNA"/>
</dbReference>
<gene>
    <name evidence="5" type="primary">pglZ</name>
    <name evidence="5" type="ORF">I0C86_01540</name>
</gene>
<feature type="compositionally biased region" description="Low complexity" evidence="1">
    <location>
        <begin position="763"/>
        <end position="774"/>
    </location>
</feature>
<proteinExistence type="predicted"/>
<dbReference type="InterPro" id="IPR058880">
    <property type="entry name" value="PglZ_N"/>
</dbReference>
<accession>A0ABS0GNB8</accession>
<name>A0ABS0GNB8_9ACTN</name>
<evidence type="ECO:0000259" key="3">
    <source>
        <dbReference type="Pfam" id="PF25862"/>
    </source>
</evidence>
<evidence type="ECO:0000259" key="2">
    <source>
        <dbReference type="Pfam" id="PF25861"/>
    </source>
</evidence>
<organism evidence="5 6">
    <name type="scientific">Plantactinospora alkalitolerans</name>
    <dbReference type="NCBI Taxonomy" id="2789879"/>
    <lineage>
        <taxon>Bacteria</taxon>
        <taxon>Bacillati</taxon>
        <taxon>Actinomycetota</taxon>
        <taxon>Actinomycetes</taxon>
        <taxon>Micromonosporales</taxon>
        <taxon>Micromonosporaceae</taxon>
        <taxon>Plantactinospora</taxon>
    </lineage>
</organism>
<evidence type="ECO:0000313" key="6">
    <source>
        <dbReference type="Proteomes" id="UP000638560"/>
    </source>
</evidence>
<feature type="compositionally biased region" description="Basic residues" evidence="1">
    <location>
        <begin position="775"/>
        <end position="785"/>
    </location>
</feature>
<dbReference type="Proteomes" id="UP000638560">
    <property type="component" value="Unassembled WGS sequence"/>
</dbReference>
<feature type="domain" description="Alkaline phosphatase-like protein PglZ C-terminal" evidence="4">
    <location>
        <begin position="825"/>
        <end position="923"/>
    </location>
</feature>
<feature type="domain" description="Alkaline phosphatase-like protein PglZ second" evidence="2">
    <location>
        <begin position="172"/>
        <end position="320"/>
    </location>
</feature>
<reference evidence="5 6" key="1">
    <citation type="submission" date="2020-11" db="EMBL/GenBank/DDBJ databases">
        <title>A novel isolate from a Black sea contaminated sediment with potential to produce alkanes: Plantactinospora alkalitolerans sp. nov.</title>
        <authorList>
            <person name="Carro L."/>
            <person name="Veyisoglu A."/>
            <person name="Guven K."/>
            <person name="Schumann P."/>
            <person name="Klenk H.-P."/>
            <person name="Sahin N."/>
        </authorList>
    </citation>
    <scope>NUCLEOTIDE SEQUENCE [LARGE SCALE GENOMIC DNA]</scope>
    <source>
        <strain evidence="5 6">S1510</strain>
    </source>
</reference>
<dbReference type="Pfam" id="PF25862">
    <property type="entry name" value="PglZ_1st"/>
    <property type="match status" value="1"/>
</dbReference>
<evidence type="ECO:0000256" key="1">
    <source>
        <dbReference type="SAM" id="MobiDB-lite"/>
    </source>
</evidence>
<dbReference type="Pfam" id="PF25863">
    <property type="entry name" value="PglZ_C"/>
    <property type="match status" value="1"/>
</dbReference>
<evidence type="ECO:0000259" key="4">
    <source>
        <dbReference type="Pfam" id="PF25863"/>
    </source>
</evidence>
<dbReference type="InterPro" id="IPR017850">
    <property type="entry name" value="Alkaline_phosphatase_core_sf"/>
</dbReference>
<sequence>MTTPRPAVRPAAVRRKVEAWLDEQDDAVAIALQARPEWSEKSLLIVAGTTVRVVPCPTPIAARAALRDRAETERLVLLTELTDAELGDGLLAHLSAHKTRSVDAWDLVKQTFGGRVHLDTTLIRTGRWVADALSDLAPADGWPPPPGTILTRAYALRCLAAELLGLAPDELDSAGLLQWSTNAPAQLRFLEMQSGWADGITDFLTEVAGPATVPVMAAVRAGQGVDAIPLGLLAGVLWPRRAETAPDVEVAVARTRLEPRFGGIRLTATQASAFLDAAEAWTYRALDSDQETQLEARRMLHRAEAIAAEIDVTDRLAASALLPTGFTQRMRAFAAAVRLALPPGTALTTGTVSSAEVGRVQQALAEVESHRAADSPRVETARMAVRLLRWLTAVDGPAPATLYDALHRQVREDAWVDRARLDIFAGDADQQVAQAYRLVHRAVDARRARHDQQFATALQAVTGAEAEPGRLLRVEDVLDRVVQPILEHGKRVLLLVMDGMSTAAATELADSITRLGNWLELTPGGGERTGVLAALPTVTEVSRCSLLAGRIAVGDQTAERRAFDARYPTGRLLHKAALRAAAGSAVDPEVADALADPGVPLVAAVINTIDDALDRSDPGTIEWGTDTIIALRNLLALAQDRILILVSDHGHVVDRGPDAVFVSAETSENRWRPAVGAPGDGELLFSGSRVALGDGQVVLPWREELRYGPRKAGYHGGASTAEAVIPLLLFSAVDDNAVPGWAAAPVPSPEWWREPLPGVAAAADGGTAAGPANAGKRRGAGKPRKAAQDEGLFELLPTAAPAQVDAATETVATAAPPDSGPGDRTTALVEALLASEIYAARRGTRAPLPDERVAALLTALIIGGGRVTLDTLAVRAGIPAHRISGAFTALRRLLQVEGYPVLTLDADGTTAKLDVKLLAEQFQLESS</sequence>
<dbReference type="Pfam" id="PF08665">
    <property type="entry name" value="PglZ"/>
    <property type="match status" value="1"/>
</dbReference>
<dbReference type="SUPFAM" id="SSF53649">
    <property type="entry name" value="Alkaline phosphatase-like"/>
    <property type="match status" value="1"/>
</dbReference>
<dbReference type="InterPro" id="IPR058882">
    <property type="entry name" value="PglZ_C"/>
</dbReference>
<dbReference type="RefSeq" id="WP_196199361.1">
    <property type="nucleotide sequence ID" value="NZ_JADPUN010000036.1"/>
</dbReference>
<keyword evidence="6" id="KW-1185">Reference proteome</keyword>